<dbReference type="AlphaFoldDB" id="A0A8C5YJS6"/>
<sequence>PLSPNSARPEVSPSLVPPAACRAVECSVQDLPDPDTNSGSASGPTDLSCYRVDSESVYECSWRYKGPTDGVSHFLWCRRQEGCCCYFPAGRDTRLQFSDQDGVPVLRDVTLWVESRAGNRSEKSPSVSLTLSTWGQHSALFPYPLHPHKP</sequence>
<evidence type="ECO:0000313" key="2">
    <source>
        <dbReference type="Proteomes" id="UP000694407"/>
    </source>
</evidence>
<proteinExistence type="predicted"/>
<dbReference type="GeneTree" id="ENSGT00390000012431"/>
<protein>
    <submittedName>
        <fullName evidence="1">Uncharacterized protein</fullName>
    </submittedName>
</protein>
<organism evidence="1 2">
    <name type="scientific">Marmota marmota marmota</name>
    <name type="common">Alpine marmot</name>
    <dbReference type="NCBI Taxonomy" id="9994"/>
    <lineage>
        <taxon>Eukaryota</taxon>
        <taxon>Metazoa</taxon>
        <taxon>Chordata</taxon>
        <taxon>Craniata</taxon>
        <taxon>Vertebrata</taxon>
        <taxon>Euteleostomi</taxon>
        <taxon>Mammalia</taxon>
        <taxon>Eutheria</taxon>
        <taxon>Euarchontoglires</taxon>
        <taxon>Glires</taxon>
        <taxon>Rodentia</taxon>
        <taxon>Sciuromorpha</taxon>
        <taxon>Sciuridae</taxon>
        <taxon>Xerinae</taxon>
        <taxon>Marmotini</taxon>
        <taxon>Marmota</taxon>
    </lineage>
</organism>
<evidence type="ECO:0000313" key="1">
    <source>
        <dbReference type="Ensembl" id="ENSMMMP00000001023.1"/>
    </source>
</evidence>
<keyword evidence="2" id="KW-1185">Reference proteome</keyword>
<dbReference type="Proteomes" id="UP000694407">
    <property type="component" value="Unplaced"/>
</dbReference>
<accession>A0A8C5YJS6</accession>
<dbReference type="Ensembl" id="ENSMMMT00000001142.1">
    <property type="protein sequence ID" value="ENSMMMP00000001023.1"/>
    <property type="gene ID" value="ENSMMMG00000000971.1"/>
</dbReference>
<reference evidence="1" key="1">
    <citation type="submission" date="2025-08" db="UniProtKB">
        <authorList>
            <consortium name="Ensembl"/>
        </authorList>
    </citation>
    <scope>IDENTIFICATION</scope>
</reference>
<reference evidence="1" key="2">
    <citation type="submission" date="2025-09" db="UniProtKB">
        <authorList>
            <consortium name="Ensembl"/>
        </authorList>
    </citation>
    <scope>IDENTIFICATION</scope>
</reference>
<name>A0A8C5YJS6_MARMA</name>